<name>A0A4R2I651_9ACTN</name>
<dbReference type="RefSeq" id="WP_132157389.1">
    <property type="nucleotide sequence ID" value="NZ_SLWR01000020.1"/>
</dbReference>
<keyword evidence="3" id="KW-1185">Reference proteome</keyword>
<dbReference type="EMBL" id="SLWR01000020">
    <property type="protein sequence ID" value="TCO38648.1"/>
    <property type="molecule type" value="Genomic_DNA"/>
</dbReference>
<dbReference type="AlphaFoldDB" id="A0A4R2I651"/>
<protein>
    <submittedName>
        <fullName evidence="2">F5/8 type C domain-containing protein</fullName>
    </submittedName>
</protein>
<dbReference type="OrthoDB" id="3815242at2"/>
<dbReference type="InterPro" id="IPR008979">
    <property type="entry name" value="Galactose-bd-like_sf"/>
</dbReference>
<proteinExistence type="predicted"/>
<dbReference type="Gene3D" id="2.60.120.260">
    <property type="entry name" value="Galactose-binding domain-like"/>
    <property type="match status" value="1"/>
</dbReference>
<keyword evidence="1" id="KW-0732">Signal</keyword>
<feature type="chain" id="PRO_5039531085" evidence="1">
    <location>
        <begin position="21"/>
        <end position="300"/>
    </location>
</feature>
<accession>A0A4R2I651</accession>
<dbReference type="Proteomes" id="UP000295573">
    <property type="component" value="Unassembled WGS sequence"/>
</dbReference>
<organism evidence="2 3">
    <name type="scientific">Kribbella antiqua</name>
    <dbReference type="NCBI Taxonomy" id="2512217"/>
    <lineage>
        <taxon>Bacteria</taxon>
        <taxon>Bacillati</taxon>
        <taxon>Actinomycetota</taxon>
        <taxon>Actinomycetes</taxon>
        <taxon>Propionibacteriales</taxon>
        <taxon>Kribbellaceae</taxon>
        <taxon>Kribbella</taxon>
    </lineage>
</organism>
<dbReference type="SUPFAM" id="SSF49785">
    <property type="entry name" value="Galactose-binding domain-like"/>
    <property type="match status" value="1"/>
</dbReference>
<gene>
    <name evidence="2" type="ORF">EV646_12022</name>
</gene>
<evidence type="ECO:0000256" key="1">
    <source>
        <dbReference type="SAM" id="SignalP"/>
    </source>
</evidence>
<reference evidence="2 3" key="1">
    <citation type="journal article" date="2015" name="Stand. Genomic Sci.">
        <title>Genomic Encyclopedia of Bacterial and Archaeal Type Strains, Phase III: the genomes of soil and plant-associated and newly described type strains.</title>
        <authorList>
            <person name="Whitman W.B."/>
            <person name="Woyke T."/>
            <person name="Klenk H.P."/>
            <person name="Zhou Y."/>
            <person name="Lilburn T.G."/>
            <person name="Beck B.J."/>
            <person name="De Vos P."/>
            <person name="Vandamme P."/>
            <person name="Eisen J.A."/>
            <person name="Garrity G."/>
            <person name="Hugenholtz P."/>
            <person name="Kyrpides N.C."/>
        </authorList>
    </citation>
    <scope>NUCLEOTIDE SEQUENCE [LARGE SCALE GENOMIC DNA]</scope>
    <source>
        <strain evidence="2 3">VKM Ac-2541</strain>
    </source>
</reference>
<evidence type="ECO:0000313" key="2">
    <source>
        <dbReference type="EMBL" id="TCO38648.1"/>
    </source>
</evidence>
<sequence length="300" mass="31979">MSTRRSAFILVASVAATVVASTTISMLGATTGSTAPAAEPAELERPSDVQIAVQPEQLSVVGLPCFPGNLNLTMTNTGSEARYADLTLDPSGPLQLSRRLFSSWLPAVDPDQPVSAPVEVRVPRDTQPGSYAIDLEVDKTELTVPVTVNPLPPKGPGDNLALGEQAAASSTHGNFFLCGAVDGDKDPEHWDTLTGWNDGTRAAFPDTYDVALFQPATISRVELYTLDSAKYPAKSVGLRDWDVQVRNGRTWTTVAQVRGNTVGHVTSTFAPAQADAVRILCLDGNDHTYSRIVELEVFAS</sequence>
<comment type="caution">
    <text evidence="2">The sequence shown here is derived from an EMBL/GenBank/DDBJ whole genome shotgun (WGS) entry which is preliminary data.</text>
</comment>
<evidence type="ECO:0000313" key="3">
    <source>
        <dbReference type="Proteomes" id="UP000295573"/>
    </source>
</evidence>
<feature type="signal peptide" evidence="1">
    <location>
        <begin position="1"/>
        <end position="20"/>
    </location>
</feature>
<dbReference type="Pfam" id="PF22633">
    <property type="entry name" value="F5_F8_type_C_2"/>
    <property type="match status" value="1"/>
</dbReference>